<dbReference type="PANTHER" id="PTHR31133">
    <property type="entry name" value="MEMBRANE PROTEIN"/>
    <property type="match status" value="1"/>
</dbReference>
<organism evidence="1 2">
    <name type="scientific">Arachis hypogaea</name>
    <name type="common">Peanut</name>
    <dbReference type="NCBI Taxonomy" id="3818"/>
    <lineage>
        <taxon>Eukaryota</taxon>
        <taxon>Viridiplantae</taxon>
        <taxon>Streptophyta</taxon>
        <taxon>Embryophyta</taxon>
        <taxon>Tracheophyta</taxon>
        <taxon>Spermatophyta</taxon>
        <taxon>Magnoliopsida</taxon>
        <taxon>eudicotyledons</taxon>
        <taxon>Gunneridae</taxon>
        <taxon>Pentapetalae</taxon>
        <taxon>rosids</taxon>
        <taxon>fabids</taxon>
        <taxon>Fabales</taxon>
        <taxon>Fabaceae</taxon>
        <taxon>Papilionoideae</taxon>
        <taxon>50 kb inversion clade</taxon>
        <taxon>dalbergioids sensu lato</taxon>
        <taxon>Dalbergieae</taxon>
        <taxon>Pterocarpus clade</taxon>
        <taxon>Arachis</taxon>
    </lineage>
</organism>
<dbReference type="STRING" id="3818.A0A445CUF7"/>
<name>A0A445CUF7_ARAHY</name>
<evidence type="ECO:0000313" key="2">
    <source>
        <dbReference type="Proteomes" id="UP000289738"/>
    </source>
</evidence>
<dbReference type="Proteomes" id="UP000289738">
    <property type="component" value="Chromosome A06"/>
</dbReference>
<dbReference type="EMBL" id="SDMP01000006">
    <property type="protein sequence ID" value="RYR54556.1"/>
    <property type="molecule type" value="Genomic_DNA"/>
</dbReference>
<comment type="caution">
    <text evidence="1">The sequence shown here is derived from an EMBL/GenBank/DDBJ whole genome shotgun (WGS) entry which is preliminary data.</text>
</comment>
<evidence type="ECO:0000313" key="1">
    <source>
        <dbReference type="EMBL" id="RYR54556.1"/>
    </source>
</evidence>
<keyword evidence="2" id="KW-1185">Reference proteome</keyword>
<gene>
    <name evidence="1" type="ORF">Ahy_A06g029864</name>
</gene>
<protein>
    <submittedName>
        <fullName evidence="1">Uncharacterized protein</fullName>
    </submittedName>
</protein>
<sequence>MCQMFSVDAAVGFVAEHESSFVLGLRFIIAALAFYDEYSNDILDMPEGSCFPSFYSTPLLFVNVTSLLKLVLSFSTSDT</sequence>
<dbReference type="InterPro" id="IPR040229">
    <property type="entry name" value="At3g27390-like"/>
</dbReference>
<proteinExistence type="predicted"/>
<accession>A0A445CUF7</accession>
<dbReference type="AlphaFoldDB" id="A0A445CUF7"/>
<dbReference type="PANTHER" id="PTHR31133:SF3">
    <property type="entry name" value="TRANSMEMBRANE PROTEIN"/>
    <property type="match status" value="1"/>
</dbReference>
<reference evidence="1 2" key="1">
    <citation type="submission" date="2019-01" db="EMBL/GenBank/DDBJ databases">
        <title>Sequencing of cultivated peanut Arachis hypogaea provides insights into genome evolution and oil improvement.</title>
        <authorList>
            <person name="Chen X."/>
        </authorList>
    </citation>
    <scope>NUCLEOTIDE SEQUENCE [LARGE SCALE GENOMIC DNA]</scope>
    <source>
        <strain evidence="2">cv. Fuhuasheng</strain>
        <tissue evidence="1">Leaves</tissue>
    </source>
</reference>